<dbReference type="Proteomes" id="UP000295525">
    <property type="component" value="Unassembled WGS sequence"/>
</dbReference>
<evidence type="ECO:0000313" key="11">
    <source>
        <dbReference type="Proteomes" id="UP000295525"/>
    </source>
</evidence>
<dbReference type="Gene3D" id="3.40.50.10950">
    <property type="match status" value="1"/>
</dbReference>
<dbReference type="EMBL" id="SMAJ01000011">
    <property type="protein sequence ID" value="TCT04792.1"/>
    <property type="molecule type" value="Genomic_DNA"/>
</dbReference>
<dbReference type="InterPro" id="IPR042113">
    <property type="entry name" value="P_AcTrfase_dom1"/>
</dbReference>
<dbReference type="PANTHER" id="PTHR43356">
    <property type="entry name" value="PHOSPHATE ACETYLTRANSFERASE"/>
    <property type="match status" value="1"/>
</dbReference>
<dbReference type="InterPro" id="IPR012147">
    <property type="entry name" value="P_Ac_Bu_trans"/>
</dbReference>
<dbReference type="PANTHER" id="PTHR43356:SF3">
    <property type="entry name" value="PHOSPHATE ACETYLTRANSFERASE"/>
    <property type="match status" value="1"/>
</dbReference>
<keyword evidence="11" id="KW-1185">Reference proteome</keyword>
<dbReference type="InterPro" id="IPR004614">
    <property type="entry name" value="P_AcTrfase"/>
</dbReference>
<gene>
    <name evidence="10" type="ORF">EDC26_1117</name>
</gene>
<dbReference type="InterPro" id="IPR002505">
    <property type="entry name" value="PTA_PTB"/>
</dbReference>
<reference evidence="10 11" key="1">
    <citation type="submission" date="2019-03" db="EMBL/GenBank/DDBJ databases">
        <title>Genomic Encyclopedia of Type Strains, Phase IV (KMG-IV): sequencing the most valuable type-strain genomes for metagenomic binning, comparative biology and taxonomic classification.</title>
        <authorList>
            <person name="Goeker M."/>
        </authorList>
    </citation>
    <scope>NUCLEOTIDE SEQUENCE [LARGE SCALE GENOMIC DNA]</scope>
    <source>
        <strain evidence="10 11">DSM 24591</strain>
    </source>
</reference>
<sequence length="332" mass="35140">MNALDRLLAQARRSPQRIVLCEGEDLRVLQAAARAAKEQIAKIYMVGRCEAITALAAKHGLDLSAMRLIEPGTSALLPEITQTLLDLRHKRGMTPEQAAEAALAPLTFAALMVRLGHADGSVSGAAHTTADVVRSAIQLIGAKPGTRLVSSFFIMLREEPFHGDTSAMIFSDCALVVNPNEEELADIALAAANSARQLLGVEPKVAMLSFSTSGSAHHHDVRKVAHATALLREKDPALAVDGEVQLDAAIVPSIAARKVVDSQVKGEANVLIFPNLDAGNIGYKLTERLGHAWAIGPVLQGLNRPANDLSRGCSAEDVFNVIAVTAVQAQGL</sequence>
<comment type="catalytic activity">
    <reaction evidence="1">
        <text>acetyl-CoA + phosphate = acetyl phosphate + CoA</text>
        <dbReference type="Rhea" id="RHEA:19521"/>
        <dbReference type="ChEBI" id="CHEBI:22191"/>
        <dbReference type="ChEBI" id="CHEBI:43474"/>
        <dbReference type="ChEBI" id="CHEBI:57287"/>
        <dbReference type="ChEBI" id="CHEBI:57288"/>
        <dbReference type="EC" id="2.3.1.8"/>
    </reaction>
</comment>
<organism evidence="10 11">
    <name type="scientific">Paralcaligenes ureilyticus</name>
    <dbReference type="NCBI Taxonomy" id="627131"/>
    <lineage>
        <taxon>Bacteria</taxon>
        <taxon>Pseudomonadati</taxon>
        <taxon>Pseudomonadota</taxon>
        <taxon>Betaproteobacteria</taxon>
        <taxon>Burkholderiales</taxon>
        <taxon>Alcaligenaceae</taxon>
        <taxon>Paralcaligenes</taxon>
    </lineage>
</organism>
<evidence type="ECO:0000256" key="5">
    <source>
        <dbReference type="ARBA" id="ARBA00021528"/>
    </source>
</evidence>
<dbReference type="EC" id="2.3.1.8" evidence="4"/>
<accession>A0A4R3LW24</accession>
<evidence type="ECO:0000256" key="7">
    <source>
        <dbReference type="ARBA" id="ARBA00023315"/>
    </source>
</evidence>
<name>A0A4R3LW24_9BURK</name>
<keyword evidence="6" id="KW-0808">Transferase</keyword>
<dbReference type="OrthoDB" id="9808984at2"/>
<dbReference type="InterPro" id="IPR050500">
    <property type="entry name" value="Phos_Acetyltrans/Butyryltrans"/>
</dbReference>
<comment type="caution">
    <text evidence="10">The sequence shown here is derived from an EMBL/GenBank/DDBJ whole genome shotgun (WGS) entry which is preliminary data.</text>
</comment>
<comment type="similarity">
    <text evidence="3">Belongs to the phosphate acetyltransferase and butyryltransferase family.</text>
</comment>
<dbReference type="PIRSF" id="PIRSF000428">
    <property type="entry name" value="P_Ac_trans"/>
    <property type="match status" value="1"/>
</dbReference>
<proteinExistence type="inferred from homology"/>
<keyword evidence="7" id="KW-0012">Acyltransferase</keyword>
<evidence type="ECO:0000256" key="4">
    <source>
        <dbReference type="ARBA" id="ARBA00012707"/>
    </source>
</evidence>
<dbReference type="Gene3D" id="3.40.50.10750">
    <property type="entry name" value="Isocitrate/Isopropylmalate dehydrogenase-like"/>
    <property type="match status" value="1"/>
</dbReference>
<feature type="domain" description="Phosphate acetyl/butaryl transferase" evidence="9">
    <location>
        <begin position="4"/>
        <end position="326"/>
    </location>
</feature>
<comment type="pathway">
    <text evidence="2">Metabolic intermediate biosynthesis; acetyl-CoA biosynthesis; acetyl-CoA from acetate: step 2/2.</text>
</comment>
<dbReference type="InterPro" id="IPR042112">
    <property type="entry name" value="P_AcTrfase_dom2"/>
</dbReference>
<dbReference type="Pfam" id="PF01515">
    <property type="entry name" value="PTA_PTB"/>
    <property type="match status" value="1"/>
</dbReference>
<evidence type="ECO:0000256" key="3">
    <source>
        <dbReference type="ARBA" id="ARBA00005656"/>
    </source>
</evidence>
<dbReference type="NCBIfam" id="NF007233">
    <property type="entry name" value="PRK09653.1"/>
    <property type="match status" value="1"/>
</dbReference>
<dbReference type="GO" id="GO:0008959">
    <property type="term" value="F:phosphate acetyltransferase activity"/>
    <property type="evidence" value="ECO:0007669"/>
    <property type="project" value="UniProtKB-EC"/>
</dbReference>
<evidence type="ECO:0000256" key="1">
    <source>
        <dbReference type="ARBA" id="ARBA00000705"/>
    </source>
</evidence>
<dbReference type="NCBIfam" id="TIGR00651">
    <property type="entry name" value="pta"/>
    <property type="match status" value="1"/>
</dbReference>
<dbReference type="SUPFAM" id="SSF53659">
    <property type="entry name" value="Isocitrate/Isopropylmalate dehydrogenase-like"/>
    <property type="match status" value="1"/>
</dbReference>
<evidence type="ECO:0000256" key="2">
    <source>
        <dbReference type="ARBA" id="ARBA00004989"/>
    </source>
</evidence>
<dbReference type="RefSeq" id="WP_132583522.1">
    <property type="nucleotide sequence ID" value="NZ_SMAJ01000011.1"/>
</dbReference>
<evidence type="ECO:0000256" key="8">
    <source>
        <dbReference type="ARBA" id="ARBA00031108"/>
    </source>
</evidence>
<evidence type="ECO:0000259" key="9">
    <source>
        <dbReference type="Pfam" id="PF01515"/>
    </source>
</evidence>
<evidence type="ECO:0000313" key="10">
    <source>
        <dbReference type="EMBL" id="TCT04792.1"/>
    </source>
</evidence>
<evidence type="ECO:0000256" key="6">
    <source>
        <dbReference type="ARBA" id="ARBA00022679"/>
    </source>
</evidence>
<dbReference type="AlphaFoldDB" id="A0A4R3LW24"/>
<protein>
    <recommendedName>
        <fullName evidence="5">Phosphate acetyltransferase</fullName>
        <ecNumber evidence="4">2.3.1.8</ecNumber>
    </recommendedName>
    <alternativeName>
        <fullName evidence="8">Phosphotransacetylase</fullName>
    </alternativeName>
</protein>